<dbReference type="AlphaFoldDB" id="A0A4R8TF58"/>
<dbReference type="SUPFAM" id="SSF81383">
    <property type="entry name" value="F-box domain"/>
    <property type="match status" value="1"/>
</dbReference>
<dbReference type="InterPro" id="IPR036047">
    <property type="entry name" value="F-box-like_dom_sf"/>
</dbReference>
<evidence type="ECO:0000313" key="3">
    <source>
        <dbReference type="Proteomes" id="UP000295604"/>
    </source>
</evidence>
<feature type="domain" description="F-box" evidence="1">
    <location>
        <begin position="26"/>
        <end position="80"/>
    </location>
</feature>
<gene>
    <name evidence="2" type="ORF">C8034_v000819</name>
</gene>
<dbReference type="Proteomes" id="UP000295604">
    <property type="component" value="Unassembled WGS sequence"/>
</dbReference>
<dbReference type="Pfam" id="PF00646">
    <property type="entry name" value="F-box"/>
    <property type="match status" value="1"/>
</dbReference>
<evidence type="ECO:0000259" key="1">
    <source>
        <dbReference type="PROSITE" id="PS50181"/>
    </source>
</evidence>
<organism evidence="2 3">
    <name type="scientific">Colletotrichum sidae</name>
    <dbReference type="NCBI Taxonomy" id="1347389"/>
    <lineage>
        <taxon>Eukaryota</taxon>
        <taxon>Fungi</taxon>
        <taxon>Dikarya</taxon>
        <taxon>Ascomycota</taxon>
        <taxon>Pezizomycotina</taxon>
        <taxon>Sordariomycetes</taxon>
        <taxon>Hypocreomycetidae</taxon>
        <taxon>Glomerellales</taxon>
        <taxon>Glomerellaceae</taxon>
        <taxon>Colletotrichum</taxon>
        <taxon>Colletotrichum orbiculare species complex</taxon>
    </lineage>
</organism>
<comment type="caution">
    <text evidence="2">The sequence shown here is derived from an EMBL/GenBank/DDBJ whole genome shotgun (WGS) entry which is preliminary data.</text>
</comment>
<dbReference type="InterPro" id="IPR001810">
    <property type="entry name" value="F-box_dom"/>
</dbReference>
<dbReference type="PROSITE" id="PS50181">
    <property type="entry name" value="FBOX"/>
    <property type="match status" value="1"/>
</dbReference>
<reference evidence="2 3" key="1">
    <citation type="submission" date="2018-11" db="EMBL/GenBank/DDBJ databases">
        <title>Genome sequence and assembly of Colletotrichum sidae.</title>
        <authorList>
            <person name="Gan P."/>
            <person name="Shirasu K."/>
        </authorList>
    </citation>
    <scope>NUCLEOTIDE SEQUENCE [LARGE SCALE GENOMIC DNA]</scope>
    <source>
        <strain evidence="2 3">CBS 518.97</strain>
    </source>
</reference>
<evidence type="ECO:0000313" key="2">
    <source>
        <dbReference type="EMBL" id="TEA16826.1"/>
    </source>
</evidence>
<sequence length="132" mass="15795">MASSNVLKRIWPLGKLKRKAAKPPEQLGLLDFPPEIVLMISEHLELYDLRVLSQTNRVLRKLTNRDWESAFEQSNNWEQLEYLSRVARHSATDRYACSYCYTLHPMPRWRARHLPKALLSARDVEYRDFYRY</sequence>
<keyword evidence="3" id="KW-1185">Reference proteome</keyword>
<accession>A0A4R8TF58</accession>
<name>A0A4R8TF58_9PEZI</name>
<dbReference type="EMBL" id="QAPF01000100">
    <property type="protein sequence ID" value="TEA16826.1"/>
    <property type="molecule type" value="Genomic_DNA"/>
</dbReference>
<proteinExistence type="predicted"/>
<protein>
    <recommendedName>
        <fullName evidence="1">F-box domain-containing protein</fullName>
    </recommendedName>
</protein>